<gene>
    <name evidence="1" type="ORF">Zm00014a_042572</name>
</gene>
<proteinExistence type="predicted"/>
<reference evidence="1 2" key="1">
    <citation type="journal article" date="2018" name="Nat. Genet.">
        <title>Extensive intraspecific gene order and gene structural variations between Mo17 and other maize genomes.</title>
        <authorList>
            <person name="Sun S."/>
            <person name="Zhou Y."/>
            <person name="Chen J."/>
            <person name="Shi J."/>
            <person name="Zhao H."/>
            <person name="Zhao H."/>
            <person name="Song W."/>
            <person name="Zhang M."/>
            <person name="Cui Y."/>
            <person name="Dong X."/>
            <person name="Liu H."/>
            <person name="Ma X."/>
            <person name="Jiao Y."/>
            <person name="Wang B."/>
            <person name="Wei X."/>
            <person name="Stein J.C."/>
            <person name="Glaubitz J.C."/>
            <person name="Lu F."/>
            <person name="Yu G."/>
            <person name="Liang C."/>
            <person name="Fengler K."/>
            <person name="Li B."/>
            <person name="Rafalski A."/>
            <person name="Schnable P.S."/>
            <person name="Ware D.H."/>
            <person name="Buckler E.S."/>
            <person name="Lai J."/>
        </authorList>
    </citation>
    <scope>NUCLEOTIDE SEQUENCE [LARGE SCALE GENOMIC DNA]</scope>
    <source>
        <strain evidence="2">cv. Missouri 17</strain>
        <tissue evidence="1">Seedling</tissue>
    </source>
</reference>
<dbReference type="Proteomes" id="UP000251960">
    <property type="component" value="Unassembled WGS sequence"/>
</dbReference>
<evidence type="ECO:0000313" key="1">
    <source>
        <dbReference type="EMBL" id="PWZ04672.1"/>
    </source>
</evidence>
<dbReference type="EMBL" id="NCVQ01000065">
    <property type="protein sequence ID" value="PWZ04672.1"/>
    <property type="molecule type" value="Genomic_DNA"/>
</dbReference>
<protein>
    <submittedName>
        <fullName evidence="1">Uncharacterized protein</fullName>
    </submittedName>
</protein>
<accession>A0A3L6D7X9</accession>
<name>A0A3L6D7X9_MAIZE</name>
<sequence>ILIHILLSGRYIEI</sequence>
<feature type="non-terminal residue" evidence="1">
    <location>
        <position position="1"/>
    </location>
</feature>
<evidence type="ECO:0000313" key="2">
    <source>
        <dbReference type="Proteomes" id="UP000251960"/>
    </source>
</evidence>
<comment type="caution">
    <text evidence="1">The sequence shown here is derived from an EMBL/GenBank/DDBJ whole genome shotgun (WGS) entry which is preliminary data.</text>
</comment>
<organism evidence="1 2">
    <name type="scientific">Zea mays</name>
    <name type="common">Maize</name>
    <dbReference type="NCBI Taxonomy" id="4577"/>
    <lineage>
        <taxon>Eukaryota</taxon>
        <taxon>Viridiplantae</taxon>
        <taxon>Streptophyta</taxon>
        <taxon>Embryophyta</taxon>
        <taxon>Tracheophyta</taxon>
        <taxon>Spermatophyta</taxon>
        <taxon>Magnoliopsida</taxon>
        <taxon>Liliopsida</taxon>
        <taxon>Poales</taxon>
        <taxon>Poaceae</taxon>
        <taxon>PACMAD clade</taxon>
        <taxon>Panicoideae</taxon>
        <taxon>Andropogonodae</taxon>
        <taxon>Andropogoneae</taxon>
        <taxon>Tripsacinae</taxon>
        <taxon>Zea</taxon>
    </lineage>
</organism>